<accession>A0ABV0MTI0</accession>
<keyword evidence="2" id="KW-1185">Reference proteome</keyword>
<reference evidence="1 2" key="1">
    <citation type="submission" date="2021-06" db="EMBL/GenBank/DDBJ databases">
        <authorList>
            <person name="Palmer J.M."/>
        </authorList>
    </citation>
    <scope>NUCLEOTIDE SEQUENCE [LARGE SCALE GENOMIC DNA]</scope>
    <source>
        <strain evidence="1 2">GA_2019</strain>
        <tissue evidence="1">Muscle</tissue>
    </source>
</reference>
<dbReference type="Pfam" id="PF11531">
    <property type="entry name" value="CARM1"/>
    <property type="match status" value="1"/>
</dbReference>
<sequence>MISPVGDAVDVTHWVDGRPASSREHCVVGCERHRPVSTSRSKMAVSVFRGVRLLSIGDANGDIQRHSEQQPLRLEVKTSPDAALINLSNGELDCLFMRTALRTVGLTERLMLSANVASSSLANKELFHLETSSLPHTCGFSSEATSGPHYLCIHLCSHWNNGLIVFPATSSVKAASEPLCTFPH</sequence>
<organism evidence="1 2">
    <name type="scientific">Goodea atripinnis</name>
    <dbReference type="NCBI Taxonomy" id="208336"/>
    <lineage>
        <taxon>Eukaryota</taxon>
        <taxon>Metazoa</taxon>
        <taxon>Chordata</taxon>
        <taxon>Craniata</taxon>
        <taxon>Vertebrata</taxon>
        <taxon>Euteleostomi</taxon>
        <taxon>Actinopterygii</taxon>
        <taxon>Neopterygii</taxon>
        <taxon>Teleostei</taxon>
        <taxon>Neoteleostei</taxon>
        <taxon>Acanthomorphata</taxon>
        <taxon>Ovalentaria</taxon>
        <taxon>Atherinomorphae</taxon>
        <taxon>Cyprinodontiformes</taxon>
        <taxon>Goodeidae</taxon>
        <taxon>Goodea</taxon>
    </lineage>
</organism>
<gene>
    <name evidence="1" type="ORF">GOODEAATRI_019811</name>
</gene>
<comment type="caution">
    <text evidence="1">The sequence shown here is derived from an EMBL/GenBank/DDBJ whole genome shotgun (WGS) entry which is preliminary data.</text>
</comment>
<evidence type="ECO:0000313" key="1">
    <source>
        <dbReference type="EMBL" id="MEQ2162441.1"/>
    </source>
</evidence>
<evidence type="ECO:0008006" key="3">
    <source>
        <dbReference type="Google" id="ProtNLM"/>
    </source>
</evidence>
<name>A0ABV0MTI0_9TELE</name>
<evidence type="ECO:0000313" key="2">
    <source>
        <dbReference type="Proteomes" id="UP001476798"/>
    </source>
</evidence>
<proteinExistence type="predicted"/>
<dbReference type="Gene3D" id="2.30.29.30">
    <property type="entry name" value="Pleckstrin-homology domain (PH domain)/Phosphotyrosine-binding domain (PTB)"/>
    <property type="match status" value="1"/>
</dbReference>
<dbReference type="EMBL" id="JAHRIO010011789">
    <property type="protein sequence ID" value="MEQ2162441.1"/>
    <property type="molecule type" value="Genomic_DNA"/>
</dbReference>
<dbReference type="InterPro" id="IPR011993">
    <property type="entry name" value="PH-like_dom_sf"/>
</dbReference>
<dbReference type="Proteomes" id="UP001476798">
    <property type="component" value="Unassembled WGS sequence"/>
</dbReference>
<protein>
    <recommendedName>
        <fullName evidence="3">FHA domain-containing protein</fullName>
    </recommendedName>
</protein>